<dbReference type="HOGENOM" id="CLU_1145267_0_0_2"/>
<dbReference type="eggNOG" id="arCOG03045">
    <property type="taxonomic scope" value="Archaea"/>
</dbReference>
<dbReference type="InterPro" id="IPR011990">
    <property type="entry name" value="TPR-like_helical_dom_sf"/>
</dbReference>
<dbReference type="GeneID" id="1441885"/>
<sequence length="242" mass="27689">MDDVETLIKNADRNFEKEKYIDALRDYLAAIEKVQDDDLKAEIAYKVSQIYHYLQKDSDENSMKFAEIALKIHEEKGEMDLQVLDLINIGTILIDSGKKEDGMRKLDEAIEKAKETNDDELIMISLTSKAGIISDSDPDEAFKIYQDVAEKSEKIEDWEDYFDALSGLINITRKKDEGKAFQMAMDAIDKLEKISATIKSKKERKEFIESFSYLYDTASDIAMALDNVEDAIEIAKRLQNQA</sequence>
<dbReference type="STRING" id="273116.gene:9381583"/>
<keyword evidence="2" id="KW-1185">Reference proteome</keyword>
<dbReference type="EMBL" id="BA000011">
    <property type="protein sequence ID" value="BAB59935.1"/>
    <property type="molecule type" value="Genomic_DNA"/>
</dbReference>
<dbReference type="SUPFAM" id="SSF48452">
    <property type="entry name" value="TPR-like"/>
    <property type="match status" value="1"/>
</dbReference>
<dbReference type="Gene3D" id="1.25.40.10">
    <property type="entry name" value="Tetratricopeptide repeat domain"/>
    <property type="match status" value="1"/>
</dbReference>
<accession>Q97AL7</accession>
<dbReference type="PaxDb" id="273116-14325009"/>
<dbReference type="Proteomes" id="UP000001017">
    <property type="component" value="Chromosome"/>
</dbReference>
<protein>
    <submittedName>
        <fullName evidence="1">TVG0794454 protein</fullName>
    </submittedName>
</protein>
<dbReference type="PhylomeDB" id="Q97AL7"/>
<proteinExistence type="predicted"/>
<reference evidence="1 2" key="2">
    <citation type="journal article" date="2000" name="Proc. Natl. Acad. Sci. U.S.A.">
        <title>Archaeal adaptation to higher temperatures revealed by genomic sequence of Thermoplasma volcanium.</title>
        <authorList>
            <person name="Kawashima T."/>
            <person name="Amano N."/>
            <person name="Koike H."/>
            <person name="Makino S."/>
            <person name="Higuchi S."/>
            <person name="Kawashima-Ohya Y."/>
            <person name="Watanabe K."/>
            <person name="Yamazaki M."/>
            <person name="Kanehori K."/>
            <person name="Kawamoto T."/>
            <person name="Nunoshiba T."/>
            <person name="Yamamoto Y."/>
            <person name="Aramaki H."/>
            <person name="Makino K."/>
            <person name="Suzuki M."/>
        </authorList>
    </citation>
    <scope>NUCLEOTIDE SEQUENCE [LARGE SCALE GENOMIC DNA]</scope>
    <source>
        <strain evidence="2">ATCC 51530 / DSM 4299 / JCM 9571 / NBRC 15438 / GSS1</strain>
    </source>
</reference>
<gene>
    <name evidence="1" type="ORF">TVG0794454</name>
</gene>
<evidence type="ECO:0000313" key="1">
    <source>
        <dbReference type="EMBL" id="BAB59935.1"/>
    </source>
</evidence>
<organism evidence="1 2">
    <name type="scientific">Thermoplasma volcanium (strain ATCC 51530 / DSM 4299 / JCM 9571 / NBRC 15438 / GSS1)</name>
    <dbReference type="NCBI Taxonomy" id="273116"/>
    <lineage>
        <taxon>Archaea</taxon>
        <taxon>Methanobacteriati</taxon>
        <taxon>Thermoplasmatota</taxon>
        <taxon>Thermoplasmata</taxon>
        <taxon>Thermoplasmatales</taxon>
        <taxon>Thermoplasmataceae</taxon>
        <taxon>Thermoplasma</taxon>
    </lineage>
</organism>
<evidence type="ECO:0000313" key="2">
    <source>
        <dbReference type="Proteomes" id="UP000001017"/>
    </source>
</evidence>
<dbReference type="KEGG" id="tvo:TVG0794454"/>
<dbReference type="RefSeq" id="WP_010917037.1">
    <property type="nucleotide sequence ID" value="NC_002689.2"/>
</dbReference>
<name>Q97AL7_THEVO</name>
<dbReference type="AlphaFoldDB" id="Q97AL7"/>
<reference evidence="1 2" key="1">
    <citation type="journal article" date="1999" name="Proc. Jpn. Acad.">
        <title>Determination of the complete genomic DNA sequence of Thermoplasma volvanium GSS1.</title>
        <authorList>
            <person name="Kawashima T."/>
            <person name="Yamamoto Y."/>
            <person name="Aramaki H."/>
            <person name="Nunoshiba T."/>
            <person name="Kawamoto T."/>
            <person name="Watanabe K."/>
            <person name="Yamazaki M."/>
            <person name="Kanehori K."/>
            <person name="Amano N."/>
            <person name="Ohya Y."/>
            <person name="Makino K."/>
            <person name="Suzuki M."/>
        </authorList>
    </citation>
    <scope>NUCLEOTIDE SEQUENCE [LARGE SCALE GENOMIC DNA]</scope>
    <source>
        <strain evidence="2">ATCC 51530 / DSM 4299 / JCM 9571 / NBRC 15438 / GSS1</strain>
    </source>
</reference>